<evidence type="ECO:0000313" key="2">
    <source>
        <dbReference type="Proteomes" id="UP001398420"/>
    </source>
</evidence>
<dbReference type="EMBL" id="JBCEWA010000002">
    <property type="protein sequence ID" value="MEL5987577.1"/>
    <property type="molecule type" value="Genomic_DNA"/>
</dbReference>
<reference evidence="1 2" key="1">
    <citation type="submission" date="2024-04" db="EMBL/GenBank/DDBJ databases">
        <authorList>
            <person name="Wu Y.S."/>
            <person name="Zhang L."/>
        </authorList>
    </citation>
    <scope>NUCLEOTIDE SEQUENCE [LARGE SCALE GENOMIC DNA]</scope>
    <source>
        <strain evidence="1 2">KG-01</strain>
    </source>
</reference>
<gene>
    <name evidence="1" type="ORF">AAF454_03930</name>
</gene>
<dbReference type="RefSeq" id="WP_068451663.1">
    <property type="nucleotide sequence ID" value="NZ_CP147847.1"/>
</dbReference>
<evidence type="ECO:0000313" key="1">
    <source>
        <dbReference type="EMBL" id="MEL5987577.1"/>
    </source>
</evidence>
<name>A0ABU9LL43_9BACL</name>
<dbReference type="SUPFAM" id="SSF82771">
    <property type="entry name" value="GIY-YIG endonuclease"/>
    <property type="match status" value="1"/>
</dbReference>
<dbReference type="Gene3D" id="3.40.1440.10">
    <property type="entry name" value="GIY-YIG endonuclease"/>
    <property type="match status" value="1"/>
</dbReference>
<sequence length="111" mass="12864">MDQRKILKEQYKEIKIEAGIYTITNKQTGDIYIGSLNNLKRLNGIIFQLNSGTHMHKNLQQAWKEQGESAFECVVREILKEEVIEEQGMKEALEKTQEKWSSQLGHTISLN</sequence>
<protein>
    <submittedName>
        <fullName evidence="1">GIY-YIG nuclease family protein</fullName>
    </submittedName>
</protein>
<comment type="caution">
    <text evidence="1">The sequence shown here is derived from an EMBL/GenBank/DDBJ whole genome shotgun (WGS) entry which is preliminary data.</text>
</comment>
<keyword evidence="2" id="KW-1185">Reference proteome</keyword>
<dbReference type="Proteomes" id="UP001398420">
    <property type="component" value="Unassembled WGS sequence"/>
</dbReference>
<dbReference type="InterPro" id="IPR035901">
    <property type="entry name" value="GIY-YIG_endonuc_sf"/>
</dbReference>
<accession>A0ABU9LL43</accession>
<proteinExistence type="predicted"/>
<dbReference type="CDD" id="cd10451">
    <property type="entry name" value="GIY-YIG_LuxR_like"/>
    <property type="match status" value="1"/>
</dbReference>
<organism evidence="1 2">
    <name type="scientific">Kurthia gibsonii</name>
    <dbReference type="NCBI Taxonomy" id="33946"/>
    <lineage>
        <taxon>Bacteria</taxon>
        <taxon>Bacillati</taxon>
        <taxon>Bacillota</taxon>
        <taxon>Bacilli</taxon>
        <taxon>Bacillales</taxon>
        <taxon>Caryophanaceae</taxon>
        <taxon>Kurthia</taxon>
    </lineage>
</organism>